<organism evidence="3 4">
    <name type="scientific">Acorus calamus</name>
    <name type="common">Sweet flag</name>
    <dbReference type="NCBI Taxonomy" id="4465"/>
    <lineage>
        <taxon>Eukaryota</taxon>
        <taxon>Viridiplantae</taxon>
        <taxon>Streptophyta</taxon>
        <taxon>Embryophyta</taxon>
        <taxon>Tracheophyta</taxon>
        <taxon>Spermatophyta</taxon>
        <taxon>Magnoliopsida</taxon>
        <taxon>Liliopsida</taxon>
        <taxon>Acoraceae</taxon>
        <taxon>Acorus</taxon>
    </lineage>
</organism>
<protein>
    <submittedName>
        <fullName evidence="3">GPI-anchored protein</fullName>
    </submittedName>
</protein>
<proteinExistence type="predicted"/>
<dbReference type="Proteomes" id="UP001180020">
    <property type="component" value="Unassembled WGS sequence"/>
</dbReference>
<name>A0AAV9E265_ACOCL</name>
<accession>A0AAV9E265</accession>
<gene>
    <name evidence="3" type="ORF">QJS10_CPA09g01189</name>
</gene>
<keyword evidence="1" id="KW-0732">Signal</keyword>
<sequence length="234" mass="25957">MRGGDRGPPPVLSLLRGLFLLLLLNEPNFHEVMGDKLHQSSIPLDEEKNLLPYISPSTSPRPFIPILAPSPSGENFPKLAGLCMLNISAVGSLMKMTAVDCWAFFAPFLANVICCPQLQATLVILIGQSSKETGMLSLTMTHANHCISDVQQILASQGANDDLQQICSIHPSNLTEASCPVMMLMLLRVLWTLQDCWQPARKLILLMNVARKYARMRFLKLQRKFLGKTVVCRT</sequence>
<reference evidence="3" key="1">
    <citation type="journal article" date="2023" name="Nat. Commun.">
        <title>Diploid and tetraploid genomes of Acorus and the evolution of monocots.</title>
        <authorList>
            <person name="Ma L."/>
            <person name="Liu K.W."/>
            <person name="Li Z."/>
            <person name="Hsiao Y.Y."/>
            <person name="Qi Y."/>
            <person name="Fu T."/>
            <person name="Tang G.D."/>
            <person name="Zhang D."/>
            <person name="Sun W.H."/>
            <person name="Liu D.K."/>
            <person name="Li Y."/>
            <person name="Chen G.Z."/>
            <person name="Liu X.D."/>
            <person name="Liao X.Y."/>
            <person name="Jiang Y.T."/>
            <person name="Yu X."/>
            <person name="Hao Y."/>
            <person name="Huang J."/>
            <person name="Zhao X.W."/>
            <person name="Ke S."/>
            <person name="Chen Y.Y."/>
            <person name="Wu W.L."/>
            <person name="Hsu J.L."/>
            <person name="Lin Y.F."/>
            <person name="Huang M.D."/>
            <person name="Li C.Y."/>
            <person name="Huang L."/>
            <person name="Wang Z.W."/>
            <person name="Zhao X."/>
            <person name="Zhong W.Y."/>
            <person name="Peng D.H."/>
            <person name="Ahmad S."/>
            <person name="Lan S."/>
            <person name="Zhang J.S."/>
            <person name="Tsai W.C."/>
            <person name="Van de Peer Y."/>
            <person name="Liu Z.J."/>
        </authorList>
    </citation>
    <scope>NUCLEOTIDE SEQUENCE</scope>
    <source>
        <strain evidence="3">CP</strain>
    </source>
</reference>
<evidence type="ECO:0000313" key="3">
    <source>
        <dbReference type="EMBL" id="KAK1307768.1"/>
    </source>
</evidence>
<dbReference type="GO" id="GO:0005886">
    <property type="term" value="C:plasma membrane"/>
    <property type="evidence" value="ECO:0007669"/>
    <property type="project" value="TreeGrafter"/>
</dbReference>
<dbReference type="EMBL" id="JAUJYO010000009">
    <property type="protein sequence ID" value="KAK1307768.1"/>
    <property type="molecule type" value="Genomic_DNA"/>
</dbReference>
<feature type="signal peptide" evidence="1">
    <location>
        <begin position="1"/>
        <end position="34"/>
    </location>
</feature>
<dbReference type="AlphaFoldDB" id="A0AAV9E265"/>
<evidence type="ECO:0000313" key="4">
    <source>
        <dbReference type="Proteomes" id="UP001180020"/>
    </source>
</evidence>
<feature type="domain" description="SPARK" evidence="2">
    <location>
        <begin position="81"/>
        <end position="179"/>
    </location>
</feature>
<dbReference type="PANTHER" id="PTHR33831">
    <property type="entry name" value="GPI-ANCHORED PROTEIN"/>
    <property type="match status" value="1"/>
</dbReference>
<evidence type="ECO:0000256" key="1">
    <source>
        <dbReference type="SAM" id="SignalP"/>
    </source>
</evidence>
<evidence type="ECO:0000259" key="2">
    <source>
        <dbReference type="Pfam" id="PF19160"/>
    </source>
</evidence>
<keyword evidence="4" id="KW-1185">Reference proteome</keyword>
<comment type="caution">
    <text evidence="3">The sequence shown here is derived from an EMBL/GenBank/DDBJ whole genome shotgun (WGS) entry which is preliminary data.</text>
</comment>
<dbReference type="InterPro" id="IPR040336">
    <property type="entry name" value="At1g61900-like"/>
</dbReference>
<dbReference type="InterPro" id="IPR043891">
    <property type="entry name" value="SPARK"/>
</dbReference>
<reference evidence="3" key="2">
    <citation type="submission" date="2023-06" db="EMBL/GenBank/DDBJ databases">
        <authorList>
            <person name="Ma L."/>
            <person name="Liu K.-W."/>
            <person name="Li Z."/>
            <person name="Hsiao Y.-Y."/>
            <person name="Qi Y."/>
            <person name="Fu T."/>
            <person name="Tang G."/>
            <person name="Zhang D."/>
            <person name="Sun W.-H."/>
            <person name="Liu D.-K."/>
            <person name="Li Y."/>
            <person name="Chen G.-Z."/>
            <person name="Liu X.-D."/>
            <person name="Liao X.-Y."/>
            <person name="Jiang Y.-T."/>
            <person name="Yu X."/>
            <person name="Hao Y."/>
            <person name="Huang J."/>
            <person name="Zhao X.-W."/>
            <person name="Ke S."/>
            <person name="Chen Y.-Y."/>
            <person name="Wu W.-L."/>
            <person name="Hsu J.-L."/>
            <person name="Lin Y.-F."/>
            <person name="Huang M.-D."/>
            <person name="Li C.-Y."/>
            <person name="Huang L."/>
            <person name="Wang Z.-W."/>
            <person name="Zhao X."/>
            <person name="Zhong W.-Y."/>
            <person name="Peng D.-H."/>
            <person name="Ahmad S."/>
            <person name="Lan S."/>
            <person name="Zhang J.-S."/>
            <person name="Tsai W.-C."/>
            <person name="Van De Peer Y."/>
            <person name="Liu Z.-J."/>
        </authorList>
    </citation>
    <scope>NUCLEOTIDE SEQUENCE</scope>
    <source>
        <strain evidence="3">CP</strain>
        <tissue evidence="3">Leaves</tissue>
    </source>
</reference>
<feature type="chain" id="PRO_5043742956" evidence="1">
    <location>
        <begin position="35"/>
        <end position="234"/>
    </location>
</feature>
<dbReference type="Pfam" id="PF19160">
    <property type="entry name" value="SPARK"/>
    <property type="match status" value="1"/>
</dbReference>
<dbReference type="PANTHER" id="PTHR33831:SF5">
    <property type="entry name" value="OS07G0102300 PROTEIN"/>
    <property type="match status" value="1"/>
</dbReference>